<dbReference type="Pfam" id="PF00543">
    <property type="entry name" value="P-II"/>
    <property type="match status" value="1"/>
</dbReference>
<dbReference type="GO" id="GO:0006808">
    <property type="term" value="P:regulation of nitrogen utilization"/>
    <property type="evidence" value="ECO:0007669"/>
    <property type="project" value="InterPro"/>
</dbReference>
<dbReference type="GO" id="GO:0030234">
    <property type="term" value="F:enzyme regulator activity"/>
    <property type="evidence" value="ECO:0007669"/>
    <property type="project" value="InterPro"/>
</dbReference>
<dbReference type="InterPro" id="IPR002187">
    <property type="entry name" value="N-reg_PII"/>
</dbReference>
<dbReference type="PATRIC" id="fig|1423726.3.peg.1769"/>
<accession>A0A0R1H8P5</accession>
<comment type="caution">
    <text evidence="1">The sequence shown here is derived from an EMBL/GenBank/DDBJ whole genome shotgun (WGS) entry which is preliminary data.</text>
</comment>
<dbReference type="GO" id="GO:0005829">
    <property type="term" value="C:cytosol"/>
    <property type="evidence" value="ECO:0007669"/>
    <property type="project" value="TreeGrafter"/>
</dbReference>
<gene>
    <name evidence="1" type="ORF">FC07_GL001709</name>
</gene>
<sequence length="117" mass="12753">MLTMKKLEIIIRPENLETLKQILSAHGVSGMTLLSAMGAGNQHGEKDVTQLQGGNFHINLLPKIYIITYVKDISINDLLVDIHESLTTGDVGDGKVVVSALEDAMRIRTGERGEKAL</sequence>
<name>A0A0R1H8P5_9LACO</name>
<dbReference type="Proteomes" id="UP000051461">
    <property type="component" value="Unassembled WGS sequence"/>
</dbReference>
<evidence type="ECO:0000313" key="1">
    <source>
        <dbReference type="EMBL" id="KRK41011.1"/>
    </source>
</evidence>
<dbReference type="STRING" id="1423726.FC07_GL001709"/>
<dbReference type="SUPFAM" id="SSF54913">
    <property type="entry name" value="GlnB-like"/>
    <property type="match status" value="1"/>
</dbReference>
<dbReference type="PROSITE" id="PS51343">
    <property type="entry name" value="PII_GLNB_DOM"/>
    <property type="match status" value="1"/>
</dbReference>
<proteinExistence type="predicted"/>
<dbReference type="EMBL" id="AZDA01000001">
    <property type="protein sequence ID" value="KRK41011.1"/>
    <property type="molecule type" value="Genomic_DNA"/>
</dbReference>
<reference evidence="1 2" key="1">
    <citation type="journal article" date="2015" name="Genome Announc.">
        <title>Expanding the biotechnology potential of lactobacilli through comparative genomics of 213 strains and associated genera.</title>
        <authorList>
            <person name="Sun Z."/>
            <person name="Harris H.M."/>
            <person name="McCann A."/>
            <person name="Guo C."/>
            <person name="Argimon S."/>
            <person name="Zhang W."/>
            <person name="Yang X."/>
            <person name="Jeffery I.B."/>
            <person name="Cooney J.C."/>
            <person name="Kagawa T.F."/>
            <person name="Liu W."/>
            <person name="Song Y."/>
            <person name="Salvetti E."/>
            <person name="Wrobel A."/>
            <person name="Rasinkangas P."/>
            <person name="Parkhill J."/>
            <person name="Rea M.C."/>
            <person name="O'Sullivan O."/>
            <person name="Ritari J."/>
            <person name="Douillard F.P."/>
            <person name="Paul Ross R."/>
            <person name="Yang R."/>
            <person name="Briner A.E."/>
            <person name="Felis G.E."/>
            <person name="de Vos W.M."/>
            <person name="Barrangou R."/>
            <person name="Klaenhammer T.R."/>
            <person name="Caufield P.W."/>
            <person name="Cui Y."/>
            <person name="Zhang H."/>
            <person name="O'Toole P.W."/>
        </authorList>
    </citation>
    <scope>NUCLEOTIDE SEQUENCE [LARGE SCALE GENOMIC DNA]</scope>
    <source>
        <strain evidence="1 2">DSM 20003</strain>
    </source>
</reference>
<dbReference type="AlphaFoldDB" id="A0A0R1H8P5"/>
<dbReference type="GO" id="GO:0005524">
    <property type="term" value="F:ATP binding"/>
    <property type="evidence" value="ECO:0007669"/>
    <property type="project" value="TreeGrafter"/>
</dbReference>
<dbReference type="Gene3D" id="3.30.70.120">
    <property type="match status" value="1"/>
</dbReference>
<dbReference type="InterPro" id="IPR015867">
    <property type="entry name" value="N-reg_PII/ATP_PRibTrfase_C"/>
</dbReference>
<dbReference type="PRINTS" id="PR00340">
    <property type="entry name" value="PIIGLNB"/>
</dbReference>
<dbReference type="PANTHER" id="PTHR30115:SF11">
    <property type="entry name" value="NITROGEN REGULATORY PROTEIN P-II HOMOLOG"/>
    <property type="match status" value="1"/>
</dbReference>
<protein>
    <submittedName>
        <fullName evidence="1">Nitrogen regulatory protein PII</fullName>
    </submittedName>
</protein>
<organism evidence="1 2">
    <name type="scientific">Loigolactobacillus bifermentans DSM 20003</name>
    <dbReference type="NCBI Taxonomy" id="1423726"/>
    <lineage>
        <taxon>Bacteria</taxon>
        <taxon>Bacillati</taxon>
        <taxon>Bacillota</taxon>
        <taxon>Bacilli</taxon>
        <taxon>Lactobacillales</taxon>
        <taxon>Lactobacillaceae</taxon>
        <taxon>Loigolactobacillus</taxon>
    </lineage>
</organism>
<keyword evidence="2" id="KW-1185">Reference proteome</keyword>
<evidence type="ECO:0000313" key="2">
    <source>
        <dbReference type="Proteomes" id="UP000051461"/>
    </source>
</evidence>
<dbReference type="PANTHER" id="PTHR30115">
    <property type="entry name" value="NITROGEN REGULATORY PROTEIN P-II"/>
    <property type="match status" value="1"/>
</dbReference>
<dbReference type="SMART" id="SM00938">
    <property type="entry name" value="P-II"/>
    <property type="match status" value="1"/>
</dbReference>
<dbReference type="InterPro" id="IPR011322">
    <property type="entry name" value="N-reg_PII-like_a/b"/>
</dbReference>